<dbReference type="GO" id="GO:0003723">
    <property type="term" value="F:RNA binding"/>
    <property type="evidence" value="ECO:0007669"/>
    <property type="project" value="UniProtKB-UniRule"/>
</dbReference>
<dbReference type="CDD" id="cd12230">
    <property type="entry name" value="RRM1_U2AF65"/>
    <property type="match status" value="1"/>
</dbReference>
<reference evidence="12" key="1">
    <citation type="journal article" date="2019" name="Plant J.">
        <title>Chlorella vulgaris genome assembly and annotation reveals the molecular basis for metabolic acclimation to high light conditions.</title>
        <authorList>
            <person name="Cecchin M."/>
            <person name="Marcolungo L."/>
            <person name="Rossato M."/>
            <person name="Girolomoni L."/>
            <person name="Cosentino E."/>
            <person name="Cuine S."/>
            <person name="Li-Beisson Y."/>
            <person name="Delledonne M."/>
            <person name="Ballottari M."/>
        </authorList>
    </citation>
    <scope>NUCLEOTIDE SEQUENCE</scope>
    <source>
        <strain evidence="12">211/11P</strain>
    </source>
</reference>
<evidence type="ECO:0000256" key="7">
    <source>
        <dbReference type="ARBA" id="ARBA00023242"/>
    </source>
</evidence>
<feature type="compositionally biased region" description="Basic and acidic residues" evidence="10">
    <location>
        <begin position="67"/>
        <end position="77"/>
    </location>
</feature>
<dbReference type="Proteomes" id="UP001055712">
    <property type="component" value="Unassembled WGS sequence"/>
</dbReference>
<reference evidence="12" key="2">
    <citation type="submission" date="2020-11" db="EMBL/GenBank/DDBJ databases">
        <authorList>
            <person name="Cecchin M."/>
            <person name="Marcolungo L."/>
            <person name="Rossato M."/>
            <person name="Girolomoni L."/>
            <person name="Cosentino E."/>
            <person name="Cuine S."/>
            <person name="Li-Beisson Y."/>
            <person name="Delledonne M."/>
            <person name="Ballottari M."/>
        </authorList>
    </citation>
    <scope>NUCLEOTIDE SEQUENCE</scope>
    <source>
        <strain evidence="12">211/11P</strain>
        <tissue evidence="12">Whole cell</tissue>
    </source>
</reference>
<dbReference type="EMBL" id="SIDB01000001">
    <property type="protein sequence ID" value="KAI3438238.1"/>
    <property type="molecule type" value="Genomic_DNA"/>
</dbReference>
<dbReference type="CDD" id="cd12231">
    <property type="entry name" value="RRM2_U2AF65"/>
    <property type="match status" value="1"/>
</dbReference>
<dbReference type="CDD" id="cd12232">
    <property type="entry name" value="RRM3_U2AF65"/>
    <property type="match status" value="1"/>
</dbReference>
<keyword evidence="4" id="KW-0677">Repeat</keyword>
<sequence length="475" mass="52528">MDVDRSRERDRGDRDRDERRRDRDEPDRRREDRDGGERRRRRSRSRSRDRRRRSRSRSRDRRRSRTRSPDYDPEAQRRRPTWFDIPPIGGAPPPLTQLPGAVQVFSVPTSLGNAGGAMSAASAAMSQQATRHARRIYVGGLPPSANENNIQTFFSNALAAVGGTTAGPGMCVVNVYINYEKKFAFVEMRTVEEASNAMALDGIMFEGVTVRIRRPADYNPAAAAALGPSMPNPNLNLAAIGLDKQAVPMSAPMMQGGGMGMQSMQPQAMSAADAAERIFIGGLPYYLTDDQCRELLGSFGGIKSFDLVKDKETGQSKGYGFCVYDNPAVTDVACQGLNGMRMGDRTLTVRRATEGQRQQAEQKQQEMYTGHTARVVRLSHAVTLEELADDDEWSDIMEDMKEECGRYGTVVQVHIPRPAPEGAPPPPGLGKVIIEFAESAPAMAARNAMHGRKFGGRTVEAVMMGESDYSQFKWD</sequence>
<keyword evidence="6 9" id="KW-0508">mRNA splicing</keyword>
<evidence type="ECO:0000256" key="9">
    <source>
        <dbReference type="RuleBase" id="RU364135"/>
    </source>
</evidence>
<feature type="compositionally biased region" description="Basic residues" evidence="10">
    <location>
        <begin position="38"/>
        <end position="66"/>
    </location>
</feature>
<name>A0A9D4TYR2_CHLVU</name>
<dbReference type="SMART" id="SM00360">
    <property type="entry name" value="RRM"/>
    <property type="match status" value="3"/>
</dbReference>
<evidence type="ECO:0000256" key="6">
    <source>
        <dbReference type="ARBA" id="ARBA00023187"/>
    </source>
</evidence>
<dbReference type="PROSITE" id="PS50102">
    <property type="entry name" value="RRM"/>
    <property type="match status" value="2"/>
</dbReference>
<dbReference type="InterPro" id="IPR035979">
    <property type="entry name" value="RBD_domain_sf"/>
</dbReference>
<evidence type="ECO:0000256" key="2">
    <source>
        <dbReference type="ARBA" id="ARBA00010269"/>
    </source>
</evidence>
<dbReference type="NCBIfam" id="TIGR01642">
    <property type="entry name" value="U2AF_lg"/>
    <property type="match status" value="1"/>
</dbReference>
<dbReference type="AlphaFoldDB" id="A0A9D4TYR2"/>
<feature type="domain" description="RRM" evidence="11">
    <location>
        <begin position="276"/>
        <end position="354"/>
    </location>
</feature>
<dbReference type="InterPro" id="IPR000504">
    <property type="entry name" value="RRM_dom"/>
</dbReference>
<dbReference type="FunFam" id="3.30.70.330:FF:000057">
    <property type="entry name" value="U2 snRNP auxiliary factor large subunit"/>
    <property type="match status" value="1"/>
</dbReference>
<protein>
    <recommendedName>
        <fullName evidence="9">Splicing factor U2af large subunit</fullName>
    </recommendedName>
    <alternativeName>
        <fullName evidence="9">U2 auxiliary factor 65 kDa subunit</fullName>
    </alternativeName>
    <alternativeName>
        <fullName evidence="9">U2 small nuclear ribonucleoprotein auxiliary factor large subunit (U2 snRNP auxiliary factor large subunit)</fullName>
    </alternativeName>
</protein>
<evidence type="ECO:0000256" key="5">
    <source>
        <dbReference type="ARBA" id="ARBA00022884"/>
    </source>
</evidence>
<dbReference type="GO" id="GO:0006397">
    <property type="term" value="P:mRNA processing"/>
    <property type="evidence" value="ECO:0007669"/>
    <property type="project" value="UniProtKB-KW"/>
</dbReference>
<feature type="region of interest" description="Disordered" evidence="10">
    <location>
        <begin position="1"/>
        <end position="92"/>
    </location>
</feature>
<comment type="caution">
    <text evidence="12">The sequence shown here is derived from an EMBL/GenBank/DDBJ whole genome shotgun (WGS) entry which is preliminary data.</text>
</comment>
<evidence type="ECO:0000256" key="3">
    <source>
        <dbReference type="ARBA" id="ARBA00022664"/>
    </source>
</evidence>
<dbReference type="InterPro" id="IPR012677">
    <property type="entry name" value="Nucleotide-bd_a/b_plait_sf"/>
</dbReference>
<evidence type="ECO:0000256" key="4">
    <source>
        <dbReference type="ARBA" id="ARBA00022737"/>
    </source>
</evidence>
<evidence type="ECO:0000256" key="10">
    <source>
        <dbReference type="SAM" id="MobiDB-lite"/>
    </source>
</evidence>
<feature type="compositionally biased region" description="Basic and acidic residues" evidence="10">
    <location>
        <begin position="1"/>
        <end position="37"/>
    </location>
</feature>
<comment type="function">
    <text evidence="9">Necessary for the splicing of pre-mRNA.</text>
</comment>
<gene>
    <name evidence="12" type="ORF">D9Q98_000675</name>
</gene>
<dbReference type="Pfam" id="PF00076">
    <property type="entry name" value="RRM_1"/>
    <property type="match status" value="1"/>
</dbReference>
<evidence type="ECO:0000313" key="13">
    <source>
        <dbReference type="Proteomes" id="UP001055712"/>
    </source>
</evidence>
<keyword evidence="5 8" id="KW-0694">RNA-binding</keyword>
<evidence type="ECO:0000313" key="12">
    <source>
        <dbReference type="EMBL" id="KAI3438238.1"/>
    </source>
</evidence>
<dbReference type="OrthoDB" id="10266058at2759"/>
<comment type="similarity">
    <text evidence="2 9">Belongs to the splicing factor SR family.</text>
</comment>
<dbReference type="FunFam" id="3.30.70.330:FF:000097">
    <property type="entry name" value="U2 snRNP auxiliary factor large subunit"/>
    <property type="match status" value="1"/>
</dbReference>
<dbReference type="GO" id="GO:0005634">
    <property type="term" value="C:nucleus"/>
    <property type="evidence" value="ECO:0007669"/>
    <property type="project" value="UniProtKB-SubCell"/>
</dbReference>
<comment type="subcellular location">
    <subcellularLocation>
        <location evidence="1 9">Nucleus</location>
    </subcellularLocation>
</comment>
<dbReference type="GO" id="GO:0008380">
    <property type="term" value="P:RNA splicing"/>
    <property type="evidence" value="ECO:0007669"/>
    <property type="project" value="UniProtKB-KW"/>
</dbReference>
<accession>A0A9D4TYR2</accession>
<dbReference type="SUPFAM" id="SSF54928">
    <property type="entry name" value="RNA-binding domain, RBD"/>
    <property type="match status" value="2"/>
</dbReference>
<keyword evidence="7 9" id="KW-0539">Nucleus</keyword>
<evidence type="ECO:0000256" key="1">
    <source>
        <dbReference type="ARBA" id="ARBA00004123"/>
    </source>
</evidence>
<keyword evidence="3 9" id="KW-0507">mRNA processing</keyword>
<dbReference type="Gene3D" id="3.30.70.330">
    <property type="match status" value="3"/>
</dbReference>
<evidence type="ECO:0000259" key="11">
    <source>
        <dbReference type="PROSITE" id="PS50102"/>
    </source>
</evidence>
<organism evidence="12 13">
    <name type="scientific">Chlorella vulgaris</name>
    <name type="common">Green alga</name>
    <dbReference type="NCBI Taxonomy" id="3077"/>
    <lineage>
        <taxon>Eukaryota</taxon>
        <taxon>Viridiplantae</taxon>
        <taxon>Chlorophyta</taxon>
        <taxon>core chlorophytes</taxon>
        <taxon>Trebouxiophyceae</taxon>
        <taxon>Chlorellales</taxon>
        <taxon>Chlorellaceae</taxon>
        <taxon>Chlorella clade</taxon>
        <taxon>Chlorella</taxon>
    </lineage>
</organism>
<feature type="domain" description="RRM" evidence="11">
    <location>
        <begin position="134"/>
        <end position="217"/>
    </location>
</feature>
<dbReference type="PANTHER" id="PTHR23139">
    <property type="entry name" value="RNA-BINDING PROTEIN"/>
    <property type="match status" value="1"/>
</dbReference>
<proteinExistence type="inferred from homology"/>
<evidence type="ECO:0000256" key="8">
    <source>
        <dbReference type="PROSITE-ProRule" id="PRU00176"/>
    </source>
</evidence>
<dbReference type="InterPro" id="IPR006529">
    <property type="entry name" value="U2AF_lg"/>
</dbReference>
<keyword evidence="13" id="KW-1185">Reference proteome</keyword>